<dbReference type="EMBL" id="CP069213">
    <property type="protein sequence ID" value="QRH01323.1"/>
    <property type="molecule type" value="Genomic_DNA"/>
</dbReference>
<proteinExistence type="predicted"/>
<name>A0ABX7G225_9GAMM</name>
<evidence type="ECO:0008006" key="4">
    <source>
        <dbReference type="Google" id="ProtNLM"/>
    </source>
</evidence>
<keyword evidence="1" id="KW-0812">Transmembrane</keyword>
<evidence type="ECO:0000313" key="3">
    <source>
        <dbReference type="Proteomes" id="UP000596252"/>
    </source>
</evidence>
<accession>A0ABX7G225</accession>
<feature type="transmembrane region" description="Helical" evidence="1">
    <location>
        <begin position="13"/>
        <end position="35"/>
    </location>
</feature>
<keyword evidence="1" id="KW-0472">Membrane</keyword>
<organism evidence="2 3">
    <name type="scientific">Shewanella litorisediminis</name>
    <dbReference type="NCBI Taxonomy" id="1173586"/>
    <lineage>
        <taxon>Bacteria</taxon>
        <taxon>Pseudomonadati</taxon>
        <taxon>Pseudomonadota</taxon>
        <taxon>Gammaproteobacteria</taxon>
        <taxon>Alteromonadales</taxon>
        <taxon>Shewanellaceae</taxon>
        <taxon>Shewanella</taxon>
    </lineage>
</organism>
<keyword evidence="3" id="KW-1185">Reference proteome</keyword>
<sequence length="179" mass="20338">MNWMEFTLSLLDILIWPLIVLILCALLRAPLVALLPQARKLRYKDFEMEFGEELKVASRDARQAFPELVSDRKAQLIAAVENLPNSAILGAWAEVEDAAETLLRRDNPGLSLSPDTPYKHMGELLVMGQKLDTAKGKLFTELRRLRNKVAHARDFQVGKAEAILYVELCFQLQSHLRNL</sequence>
<gene>
    <name evidence="2" type="ORF">JQC75_15935</name>
</gene>
<dbReference type="Proteomes" id="UP000596252">
    <property type="component" value="Chromosome"/>
</dbReference>
<protein>
    <recommendedName>
        <fullName evidence="4">DUF4145 domain-containing protein</fullName>
    </recommendedName>
</protein>
<evidence type="ECO:0000256" key="1">
    <source>
        <dbReference type="SAM" id="Phobius"/>
    </source>
</evidence>
<keyword evidence="1" id="KW-1133">Transmembrane helix</keyword>
<evidence type="ECO:0000313" key="2">
    <source>
        <dbReference type="EMBL" id="QRH01323.1"/>
    </source>
</evidence>
<reference evidence="2 3" key="1">
    <citation type="journal article" date="2012" name="Antonie Van Leeuwenhoek">
        <title>Shewanella litorisediminis sp. nov., a gammaproteobacterium isolated from a tidal flat sediment.</title>
        <authorList>
            <person name="Lee M.H."/>
            <person name="Yoon J.H."/>
        </authorList>
    </citation>
    <scope>NUCLEOTIDE SEQUENCE [LARGE SCALE GENOMIC DNA]</scope>
    <source>
        <strain evidence="2 3">SMK1-12</strain>
    </source>
</reference>